<evidence type="ECO:0000256" key="6">
    <source>
        <dbReference type="ARBA" id="ARBA00022801"/>
    </source>
</evidence>
<evidence type="ECO:0000256" key="7">
    <source>
        <dbReference type="ARBA" id="ARBA00022833"/>
    </source>
</evidence>
<feature type="domain" description="CP-type G" evidence="13">
    <location>
        <begin position="128"/>
        <end position="283"/>
    </location>
</feature>
<keyword evidence="2 10" id="KW-0690">Ribosome biogenesis</keyword>
<dbReference type="InterPro" id="IPR030378">
    <property type="entry name" value="G_CP_dom"/>
</dbReference>
<keyword evidence="4 10" id="KW-0699">rRNA-binding</keyword>
<feature type="binding site" evidence="10">
    <location>
        <begin position="225"/>
        <end position="233"/>
    </location>
    <ligand>
        <name>GTP</name>
        <dbReference type="ChEBI" id="CHEBI:37565"/>
    </ligand>
</feature>
<dbReference type="EC" id="3.6.1.-" evidence="10"/>
<feature type="domain" description="EngC GTPase" evidence="12">
    <location>
        <begin position="134"/>
        <end position="281"/>
    </location>
</feature>
<comment type="function">
    <text evidence="10">One of several proteins that assist in the late maturation steps of the functional core of the 30S ribosomal subunit. Helps release RbfA from mature subunits. May play a role in the assembly of ribosomal proteins into the subunit. Circularly permuted GTPase that catalyzes slow GTP hydrolysis, GTPase activity is stimulated by the 30S ribosomal subunit.</text>
</comment>
<organism evidence="14 15">
    <name type="scientific">Cohnella yongneupensis</name>
    <dbReference type="NCBI Taxonomy" id="425006"/>
    <lineage>
        <taxon>Bacteria</taxon>
        <taxon>Bacillati</taxon>
        <taxon>Bacillota</taxon>
        <taxon>Bacilli</taxon>
        <taxon>Bacillales</taxon>
        <taxon>Paenibacillaceae</taxon>
        <taxon>Cohnella</taxon>
    </lineage>
</organism>
<evidence type="ECO:0000256" key="4">
    <source>
        <dbReference type="ARBA" id="ARBA00022730"/>
    </source>
</evidence>
<dbReference type="EMBL" id="JBHSNC010000038">
    <property type="protein sequence ID" value="MFC5530204.1"/>
    <property type="molecule type" value="Genomic_DNA"/>
</dbReference>
<dbReference type="RefSeq" id="WP_378112144.1">
    <property type="nucleotide sequence ID" value="NZ_JBHSNC010000038.1"/>
</dbReference>
<accession>A0ABW0QYY2</accession>
<evidence type="ECO:0000259" key="12">
    <source>
        <dbReference type="PROSITE" id="PS50936"/>
    </source>
</evidence>
<keyword evidence="3 10" id="KW-0479">Metal-binding</keyword>
<evidence type="ECO:0000256" key="9">
    <source>
        <dbReference type="ARBA" id="ARBA00023134"/>
    </source>
</evidence>
<feature type="binding site" evidence="10">
    <location>
        <position position="319"/>
    </location>
    <ligand>
        <name>Zn(2+)</name>
        <dbReference type="ChEBI" id="CHEBI:29105"/>
    </ligand>
</feature>
<keyword evidence="1 10" id="KW-0963">Cytoplasm</keyword>
<feature type="binding site" evidence="10">
    <location>
        <position position="306"/>
    </location>
    <ligand>
        <name>Zn(2+)</name>
        <dbReference type="ChEBI" id="CHEBI:29105"/>
    </ligand>
</feature>
<keyword evidence="6 10" id="KW-0378">Hydrolase</keyword>
<keyword evidence="9 10" id="KW-0342">GTP-binding</keyword>
<dbReference type="Proteomes" id="UP001596108">
    <property type="component" value="Unassembled WGS sequence"/>
</dbReference>
<keyword evidence="5 10" id="KW-0547">Nucleotide-binding</keyword>
<dbReference type="CDD" id="cd01854">
    <property type="entry name" value="YjeQ_EngC"/>
    <property type="match status" value="1"/>
</dbReference>
<protein>
    <recommendedName>
        <fullName evidence="10">Small ribosomal subunit biogenesis GTPase RsgA</fullName>
        <ecNumber evidence="10">3.6.1.-</ecNumber>
    </recommendedName>
</protein>
<comment type="similarity">
    <text evidence="10">Belongs to the TRAFAC class YlqF/YawG GTPase family. RsgA subfamily.</text>
</comment>
<name>A0ABW0QYY2_9BACL</name>
<dbReference type="Gene3D" id="1.10.40.50">
    <property type="entry name" value="Probable gtpase engc, domain 3"/>
    <property type="match status" value="1"/>
</dbReference>
<dbReference type="PANTHER" id="PTHR32120:SF10">
    <property type="entry name" value="SMALL RIBOSOMAL SUBUNIT BIOGENESIS GTPASE RSGA"/>
    <property type="match status" value="1"/>
</dbReference>
<evidence type="ECO:0000313" key="14">
    <source>
        <dbReference type="EMBL" id="MFC5530204.1"/>
    </source>
</evidence>
<feature type="region of interest" description="Disordered" evidence="11">
    <location>
        <begin position="1"/>
        <end position="24"/>
    </location>
</feature>
<comment type="subcellular location">
    <subcellularLocation>
        <location evidence="10">Cytoplasm</location>
    </subcellularLocation>
</comment>
<dbReference type="HAMAP" id="MF_01820">
    <property type="entry name" value="GTPase_RsgA"/>
    <property type="match status" value="1"/>
</dbReference>
<proteinExistence type="inferred from homology"/>
<feature type="compositionally biased region" description="Basic and acidic residues" evidence="11">
    <location>
        <begin position="342"/>
        <end position="355"/>
    </location>
</feature>
<feature type="compositionally biased region" description="Pro residues" evidence="11">
    <location>
        <begin position="1"/>
        <end position="18"/>
    </location>
</feature>
<evidence type="ECO:0000256" key="11">
    <source>
        <dbReference type="SAM" id="MobiDB-lite"/>
    </source>
</evidence>
<dbReference type="SUPFAM" id="SSF52540">
    <property type="entry name" value="P-loop containing nucleoside triphosphate hydrolases"/>
    <property type="match status" value="1"/>
</dbReference>
<sequence>MNPNPNPKPNPKPNPNPNPQASTNIKKYGWNAHWEALLPPSDDNARGLSPARVIAQHSHSYQLMTESGEHTASVSGKYAYTAAHPSDFPAVGDWVLTEPMPGESRSVIHALLPRRSAMLRRAAGNIDVEQVIGANIDYLFITSALNQDFNVRRIERYLIAAWESGATPVVLLTKADLCEDPESLRAQVEHAAPGVPVHFVSALLDQGMEQLSPYMRPGATIAVTGSSGVGKSTLLNWLAGESRMTTSGIRESDARGRHTTTHRELFVLPGGALVMDTPGMRELQLWDSQEGWQHAFADIEALAANCRYRDCRHEAEAGCAVLEAISGGELEAGRLANYKKTGRELAHQARKETRSAGKQQASKSAKAAKSSTRSSKPSRYYADDLD</sequence>
<dbReference type="Gene3D" id="3.40.50.300">
    <property type="entry name" value="P-loop containing nucleotide triphosphate hydrolases"/>
    <property type="match status" value="1"/>
</dbReference>
<evidence type="ECO:0000256" key="2">
    <source>
        <dbReference type="ARBA" id="ARBA00022517"/>
    </source>
</evidence>
<dbReference type="PROSITE" id="PS51721">
    <property type="entry name" value="G_CP"/>
    <property type="match status" value="1"/>
</dbReference>
<dbReference type="InterPro" id="IPR027417">
    <property type="entry name" value="P-loop_NTPase"/>
</dbReference>
<feature type="compositionally biased region" description="Low complexity" evidence="11">
    <location>
        <begin position="356"/>
        <end position="378"/>
    </location>
</feature>
<evidence type="ECO:0000313" key="15">
    <source>
        <dbReference type="Proteomes" id="UP001596108"/>
    </source>
</evidence>
<dbReference type="InterPro" id="IPR004881">
    <property type="entry name" value="Ribosome_biogen_GTPase_RsgA"/>
</dbReference>
<evidence type="ECO:0000256" key="5">
    <source>
        <dbReference type="ARBA" id="ARBA00022741"/>
    </source>
</evidence>
<dbReference type="NCBIfam" id="TIGR00157">
    <property type="entry name" value="ribosome small subunit-dependent GTPase A"/>
    <property type="match status" value="1"/>
</dbReference>
<dbReference type="PROSITE" id="PS50936">
    <property type="entry name" value="ENGC_GTPASE"/>
    <property type="match status" value="1"/>
</dbReference>
<gene>
    <name evidence="10 14" type="primary">rsgA</name>
    <name evidence="14" type="ORF">ACFPQ4_12275</name>
</gene>
<keyword evidence="8 10" id="KW-0694">RNA-binding</keyword>
<feature type="binding site" evidence="10">
    <location>
        <position position="311"/>
    </location>
    <ligand>
        <name>Zn(2+)</name>
        <dbReference type="ChEBI" id="CHEBI:29105"/>
    </ligand>
</feature>
<feature type="region of interest" description="Disordered" evidence="11">
    <location>
        <begin position="342"/>
        <end position="386"/>
    </location>
</feature>
<comment type="subunit">
    <text evidence="10">Monomer. Associates with 30S ribosomal subunit, binds 16S rRNA.</text>
</comment>
<feature type="binding site" evidence="10">
    <location>
        <position position="313"/>
    </location>
    <ligand>
        <name>Zn(2+)</name>
        <dbReference type="ChEBI" id="CHEBI:29105"/>
    </ligand>
</feature>
<reference evidence="15" key="1">
    <citation type="journal article" date="2019" name="Int. J. Syst. Evol. Microbiol.">
        <title>The Global Catalogue of Microorganisms (GCM) 10K type strain sequencing project: providing services to taxonomists for standard genome sequencing and annotation.</title>
        <authorList>
            <consortium name="The Broad Institute Genomics Platform"/>
            <consortium name="The Broad Institute Genome Sequencing Center for Infectious Disease"/>
            <person name="Wu L."/>
            <person name="Ma J."/>
        </authorList>
    </citation>
    <scope>NUCLEOTIDE SEQUENCE [LARGE SCALE GENOMIC DNA]</scope>
    <source>
        <strain evidence="15">CGMCC 1.18578</strain>
    </source>
</reference>
<comment type="cofactor">
    <cofactor evidence="10">
        <name>Zn(2+)</name>
        <dbReference type="ChEBI" id="CHEBI:29105"/>
    </cofactor>
    <text evidence="10">Binds 1 zinc ion per subunit.</text>
</comment>
<evidence type="ECO:0000256" key="1">
    <source>
        <dbReference type="ARBA" id="ARBA00022490"/>
    </source>
</evidence>
<dbReference type="InterPro" id="IPR010914">
    <property type="entry name" value="RsgA_GTPase_dom"/>
</dbReference>
<evidence type="ECO:0000256" key="3">
    <source>
        <dbReference type="ARBA" id="ARBA00022723"/>
    </source>
</evidence>
<evidence type="ECO:0000259" key="13">
    <source>
        <dbReference type="PROSITE" id="PS51721"/>
    </source>
</evidence>
<comment type="caution">
    <text evidence="14">The sequence shown here is derived from an EMBL/GenBank/DDBJ whole genome shotgun (WGS) entry which is preliminary data.</text>
</comment>
<dbReference type="PANTHER" id="PTHR32120">
    <property type="entry name" value="SMALL RIBOSOMAL SUBUNIT BIOGENESIS GTPASE RSGA"/>
    <property type="match status" value="1"/>
</dbReference>
<keyword evidence="15" id="KW-1185">Reference proteome</keyword>
<evidence type="ECO:0000256" key="8">
    <source>
        <dbReference type="ARBA" id="ARBA00022884"/>
    </source>
</evidence>
<evidence type="ECO:0000256" key="10">
    <source>
        <dbReference type="HAMAP-Rule" id="MF_01820"/>
    </source>
</evidence>
<dbReference type="Pfam" id="PF03193">
    <property type="entry name" value="RsgA_GTPase"/>
    <property type="match status" value="1"/>
</dbReference>
<keyword evidence="7 10" id="KW-0862">Zinc</keyword>
<feature type="binding site" evidence="10">
    <location>
        <begin position="173"/>
        <end position="176"/>
    </location>
    <ligand>
        <name>GTP</name>
        <dbReference type="ChEBI" id="CHEBI:37565"/>
    </ligand>
</feature>